<evidence type="ECO:0000313" key="2">
    <source>
        <dbReference type="Proteomes" id="UP001597280"/>
    </source>
</evidence>
<gene>
    <name evidence="1" type="ORF">ACFSDA_15460</name>
</gene>
<accession>A0ABW4Q1W8</accession>
<sequence length="168" mass="17720">MKLSENLTIPASAADAAAMYADESYAEVRRATLRASSASSRVEGDPAGAFTVRTEIAMTTEKVPDVARRFVGATVTIREEQVWSAPAADGARTGTMSIDVAGTPATFTAALALTPQGEATSQVVIDGDLTVKVPLLGGKLEKTAVPYVSKVLRAEERAARTYQDSRTR</sequence>
<reference evidence="2" key="1">
    <citation type="journal article" date="2019" name="Int. J. Syst. Evol. Microbiol.">
        <title>The Global Catalogue of Microorganisms (GCM) 10K type strain sequencing project: providing services to taxonomists for standard genome sequencing and annotation.</title>
        <authorList>
            <consortium name="The Broad Institute Genomics Platform"/>
            <consortium name="The Broad Institute Genome Sequencing Center for Infectious Disease"/>
            <person name="Wu L."/>
            <person name="Ma J."/>
        </authorList>
    </citation>
    <scope>NUCLEOTIDE SEQUENCE [LARGE SCALE GENOMIC DNA]</scope>
    <source>
        <strain evidence="2">JCM 11650</strain>
    </source>
</reference>
<dbReference type="RefSeq" id="WP_264450720.1">
    <property type="nucleotide sequence ID" value="NZ_BAAAIS010000003.1"/>
</dbReference>
<dbReference type="InterPro" id="IPR019639">
    <property type="entry name" value="DUF2505"/>
</dbReference>
<dbReference type="Proteomes" id="UP001597280">
    <property type="component" value="Unassembled WGS sequence"/>
</dbReference>
<name>A0ABW4Q1W8_9MICO</name>
<dbReference type="EMBL" id="JBHUFL010000003">
    <property type="protein sequence ID" value="MFD1836462.1"/>
    <property type="molecule type" value="Genomic_DNA"/>
</dbReference>
<protein>
    <submittedName>
        <fullName evidence="1">DUF2505 domain-containing protein</fullName>
    </submittedName>
</protein>
<organism evidence="1 2">
    <name type="scientific">Brachybacterium rhamnosum</name>
    <dbReference type="NCBI Taxonomy" id="173361"/>
    <lineage>
        <taxon>Bacteria</taxon>
        <taxon>Bacillati</taxon>
        <taxon>Actinomycetota</taxon>
        <taxon>Actinomycetes</taxon>
        <taxon>Micrococcales</taxon>
        <taxon>Dermabacteraceae</taxon>
        <taxon>Brachybacterium</taxon>
    </lineage>
</organism>
<dbReference type="Pfam" id="PF10698">
    <property type="entry name" value="DUF2505"/>
    <property type="match status" value="1"/>
</dbReference>
<proteinExistence type="predicted"/>
<comment type="caution">
    <text evidence="1">The sequence shown here is derived from an EMBL/GenBank/DDBJ whole genome shotgun (WGS) entry which is preliminary data.</text>
</comment>
<evidence type="ECO:0000313" key="1">
    <source>
        <dbReference type="EMBL" id="MFD1836462.1"/>
    </source>
</evidence>
<keyword evidence="2" id="KW-1185">Reference proteome</keyword>